<sequence length="340" mass="37000">MKQLATILFLVSTIICSAQNSIEDLLVAGVEDGQQFSQSYFSPATDAIVYGMSSGWFNTAKSKKFLRFEISAIGNLSFTDSNSQSFQLNTADYNNLSFSTGPNSQSVATALGENNPDIEMIVNVQDPNSNQSIQIPITLPQGIGSEGINFVPTGFIQASIGLIKGFELKARYLPEVNNRDVESQFYGFGLQNELTELIPFDKVLPIRIAALAGYTKYKGKYKFNEDSSIVSGVNRRVESEAESWLFGAIVSTKLPVINFYGSVGYITGDAKTSLLGQYNLDTGINSVDNEVLVDPFSVSSDVSGARATLGFKLKLAFFRLHADYSFQEFNTACVGISLGI</sequence>
<dbReference type="OrthoDB" id="9775382at2"/>
<evidence type="ECO:0000313" key="1">
    <source>
        <dbReference type="EMBL" id="TKS55489.1"/>
    </source>
</evidence>
<name>A0A4U5TNE4_9FLAO</name>
<proteinExistence type="predicted"/>
<protein>
    <submittedName>
        <fullName evidence="1">Uncharacterized protein</fullName>
    </submittedName>
</protein>
<keyword evidence="2" id="KW-1185">Reference proteome</keyword>
<gene>
    <name evidence="1" type="ORF">FCN74_11085</name>
</gene>
<dbReference type="InterPro" id="IPR046495">
    <property type="entry name" value="DUF6588"/>
</dbReference>
<dbReference type="RefSeq" id="WP_138932674.1">
    <property type="nucleotide sequence ID" value="NZ_SWMU01000005.1"/>
</dbReference>
<reference evidence="1 2" key="1">
    <citation type="submission" date="2019-04" db="EMBL/GenBank/DDBJ databases">
        <title>Psychroflexus halotolerans sp. nov., isolated from a marine solar saltern.</title>
        <authorList>
            <person name="Feng X."/>
        </authorList>
    </citation>
    <scope>NUCLEOTIDE SEQUENCE [LARGE SCALE GENOMIC DNA]</scope>
    <source>
        <strain evidence="1 2">WDS2C27</strain>
    </source>
</reference>
<dbReference type="Pfam" id="PF20230">
    <property type="entry name" value="DUF6588"/>
    <property type="match status" value="1"/>
</dbReference>
<accession>A0A4U5TNE4</accession>
<dbReference type="EMBL" id="SWMU01000005">
    <property type="protein sequence ID" value="TKS55489.1"/>
    <property type="molecule type" value="Genomic_DNA"/>
</dbReference>
<organism evidence="1 2">
    <name type="scientific">Mesohalobacter halotolerans</name>
    <dbReference type="NCBI Taxonomy" id="1883405"/>
    <lineage>
        <taxon>Bacteria</taxon>
        <taxon>Pseudomonadati</taxon>
        <taxon>Bacteroidota</taxon>
        <taxon>Flavobacteriia</taxon>
        <taxon>Flavobacteriales</taxon>
        <taxon>Flavobacteriaceae</taxon>
        <taxon>Mesohalobacter</taxon>
    </lineage>
</organism>
<dbReference type="AlphaFoldDB" id="A0A4U5TNE4"/>
<dbReference type="Proteomes" id="UP000306552">
    <property type="component" value="Unassembled WGS sequence"/>
</dbReference>
<evidence type="ECO:0000313" key="2">
    <source>
        <dbReference type="Proteomes" id="UP000306552"/>
    </source>
</evidence>
<comment type="caution">
    <text evidence="1">The sequence shown here is derived from an EMBL/GenBank/DDBJ whole genome shotgun (WGS) entry which is preliminary data.</text>
</comment>